<dbReference type="STRING" id="1520.LF65_00946"/>
<dbReference type="PANTHER" id="PTHR43235:SF1">
    <property type="entry name" value="GLUTAMINE AMIDOTRANSFERASE PB2B2.05-RELATED"/>
    <property type="match status" value="1"/>
</dbReference>
<gene>
    <name evidence="1" type="ORF">LF65_00946</name>
</gene>
<dbReference type="Gene3D" id="3.40.50.880">
    <property type="match status" value="1"/>
</dbReference>
<evidence type="ECO:0000313" key="1">
    <source>
        <dbReference type="EMBL" id="AJG97568.1"/>
    </source>
</evidence>
<sequence>MNKPIIGINSNRVIKHETQYSHSVVESLGNDYVESVIKAGGVPIILPILSDEESIRRQVELLDGIVLSGGIDINPLLYNEEPSPKLGYIYPDKDEFDLALVKIAYELNKPILAICRGHQILNVAFGGTLYQDLSDMSGCYIKHHQQTKDGAASHTLEIIEGSILYEILGNTALINSFHHQAIKDLAPGFKVTAYSKDKVIEAIESCEKNFVVGVQFHPEIMTAYNDKNMLKLFEAFINASSKNNSLDHKK</sequence>
<dbReference type="PROSITE" id="PS51273">
    <property type="entry name" value="GATASE_TYPE_1"/>
    <property type="match status" value="1"/>
</dbReference>
<accession>A0A0B5QLE6</accession>
<organism evidence="1 2">
    <name type="scientific">Clostridium beijerinckii</name>
    <name type="common">Clostridium MP</name>
    <dbReference type="NCBI Taxonomy" id="1520"/>
    <lineage>
        <taxon>Bacteria</taxon>
        <taxon>Bacillati</taxon>
        <taxon>Bacillota</taxon>
        <taxon>Clostridia</taxon>
        <taxon>Eubacteriales</taxon>
        <taxon>Clostridiaceae</taxon>
        <taxon>Clostridium</taxon>
    </lineage>
</organism>
<dbReference type="CDD" id="cd01745">
    <property type="entry name" value="GATase1_2"/>
    <property type="match status" value="1"/>
</dbReference>
<dbReference type="InterPro" id="IPR029062">
    <property type="entry name" value="Class_I_gatase-like"/>
</dbReference>
<protein>
    <submittedName>
        <fullName evidence="1">Glutamine amidotransferase</fullName>
    </submittedName>
</protein>
<dbReference type="GO" id="GO:0006598">
    <property type="term" value="P:polyamine catabolic process"/>
    <property type="evidence" value="ECO:0007669"/>
    <property type="project" value="TreeGrafter"/>
</dbReference>
<dbReference type="RefSeq" id="WP_041894435.1">
    <property type="nucleotide sequence ID" value="NZ_CP010086.2"/>
</dbReference>
<dbReference type="GO" id="GO:0016740">
    <property type="term" value="F:transferase activity"/>
    <property type="evidence" value="ECO:0007669"/>
    <property type="project" value="UniProtKB-KW"/>
</dbReference>
<dbReference type="GO" id="GO:0033969">
    <property type="term" value="F:gamma-glutamyl-gamma-aminobutyrate hydrolase activity"/>
    <property type="evidence" value="ECO:0007669"/>
    <property type="project" value="TreeGrafter"/>
</dbReference>
<dbReference type="FunFam" id="3.40.50.880:FF:000030">
    <property type="entry name" value="Gamma-glutamyl-gamma-aminobutyrate hydrolase PuuD"/>
    <property type="match status" value="1"/>
</dbReference>
<dbReference type="AlphaFoldDB" id="A0A0B5QLE6"/>
<dbReference type="GO" id="GO:0005829">
    <property type="term" value="C:cytosol"/>
    <property type="evidence" value="ECO:0007669"/>
    <property type="project" value="TreeGrafter"/>
</dbReference>
<dbReference type="OrthoDB" id="9813383at2"/>
<reference evidence="2" key="1">
    <citation type="submission" date="2014-12" db="EMBL/GenBank/DDBJ databases">
        <title>Genome sequence of Clostridium beijerinckii strain 59B.</title>
        <authorList>
            <person name="Little G.T."/>
            <person name="Minton N.P."/>
        </authorList>
    </citation>
    <scope>NUCLEOTIDE SEQUENCE [LARGE SCALE GENOMIC DNA]</scope>
    <source>
        <strain evidence="2">59B</strain>
    </source>
</reference>
<evidence type="ECO:0000313" key="2">
    <source>
        <dbReference type="Proteomes" id="UP000031866"/>
    </source>
</evidence>
<dbReference type="InterPro" id="IPR011697">
    <property type="entry name" value="Peptidase_C26"/>
</dbReference>
<proteinExistence type="predicted"/>
<dbReference type="KEGG" id="cbei:LF65_00946"/>
<keyword evidence="1" id="KW-0808">Transferase</keyword>
<dbReference type="PANTHER" id="PTHR43235">
    <property type="entry name" value="GLUTAMINE AMIDOTRANSFERASE PB2B2.05-RELATED"/>
    <property type="match status" value="1"/>
</dbReference>
<dbReference type="Proteomes" id="UP000031866">
    <property type="component" value="Chromosome"/>
</dbReference>
<dbReference type="Pfam" id="PF07722">
    <property type="entry name" value="Peptidase_C26"/>
    <property type="match status" value="1"/>
</dbReference>
<dbReference type="SUPFAM" id="SSF52317">
    <property type="entry name" value="Class I glutamine amidotransferase-like"/>
    <property type="match status" value="1"/>
</dbReference>
<keyword evidence="1" id="KW-0315">Glutamine amidotransferase</keyword>
<dbReference type="EMBL" id="CP010086">
    <property type="protein sequence ID" value="AJG97568.1"/>
    <property type="molecule type" value="Genomic_DNA"/>
</dbReference>
<dbReference type="InterPro" id="IPR044668">
    <property type="entry name" value="PuuD-like"/>
</dbReference>
<name>A0A0B5QLE6_CLOBE</name>